<dbReference type="EMBL" id="VUJU01002032">
    <property type="protein sequence ID" value="KAF0762837.1"/>
    <property type="molecule type" value="Genomic_DNA"/>
</dbReference>
<dbReference type="AlphaFoldDB" id="A0A6G0YY30"/>
<evidence type="ECO:0000313" key="2">
    <source>
        <dbReference type="Proteomes" id="UP000478052"/>
    </source>
</evidence>
<organism evidence="1 2">
    <name type="scientific">Aphis craccivora</name>
    <name type="common">Cowpea aphid</name>
    <dbReference type="NCBI Taxonomy" id="307492"/>
    <lineage>
        <taxon>Eukaryota</taxon>
        <taxon>Metazoa</taxon>
        <taxon>Ecdysozoa</taxon>
        <taxon>Arthropoda</taxon>
        <taxon>Hexapoda</taxon>
        <taxon>Insecta</taxon>
        <taxon>Pterygota</taxon>
        <taxon>Neoptera</taxon>
        <taxon>Paraneoptera</taxon>
        <taxon>Hemiptera</taxon>
        <taxon>Sternorrhyncha</taxon>
        <taxon>Aphidomorpha</taxon>
        <taxon>Aphidoidea</taxon>
        <taxon>Aphididae</taxon>
        <taxon>Aphidini</taxon>
        <taxon>Aphis</taxon>
        <taxon>Aphis</taxon>
    </lineage>
</organism>
<evidence type="ECO:0000313" key="1">
    <source>
        <dbReference type="EMBL" id="KAF0762837.1"/>
    </source>
</evidence>
<accession>A0A6G0YY30</accession>
<name>A0A6G0YY30_APHCR</name>
<proteinExistence type="predicted"/>
<keyword evidence="2" id="KW-1185">Reference proteome</keyword>
<comment type="caution">
    <text evidence="1">The sequence shown here is derived from an EMBL/GenBank/DDBJ whole genome shotgun (WGS) entry which is preliminary data.</text>
</comment>
<sequence>MCKFQKIMQNKNFRLHISKYINEEDSITPDLKLIVRSIHNVRIYCYPKLPTSRKEIHKSLNILDIKTNRGELFNFFFFYQSIKQFFKFSQKQRYLMDDIIFLLKFGHSNILTEYIIVPTTNAYTIFYSDFNSNVYHKHSFTFKFIKILKPIQIKTTSSCIVFRLLGANIIRVRTYYESFGEKDLQSPLRQQFLSVRAHGCVSAVQ</sequence>
<reference evidence="1 2" key="1">
    <citation type="submission" date="2019-08" db="EMBL/GenBank/DDBJ databases">
        <title>Whole genome of Aphis craccivora.</title>
        <authorList>
            <person name="Voronova N.V."/>
            <person name="Shulinski R.S."/>
            <person name="Bandarenka Y.V."/>
            <person name="Zhorov D.G."/>
            <person name="Warner D."/>
        </authorList>
    </citation>
    <scope>NUCLEOTIDE SEQUENCE [LARGE SCALE GENOMIC DNA]</scope>
    <source>
        <strain evidence="1">180601</strain>
        <tissue evidence="1">Whole Body</tissue>
    </source>
</reference>
<dbReference type="Proteomes" id="UP000478052">
    <property type="component" value="Unassembled WGS sequence"/>
</dbReference>
<gene>
    <name evidence="1" type="ORF">FWK35_00008803</name>
</gene>
<protein>
    <submittedName>
        <fullName evidence="1">Uncharacterized protein</fullName>
    </submittedName>
</protein>